<accession>A0ABW4U3P7</accession>
<gene>
    <name evidence="2" type="ORF">ACFSOZ_04670</name>
</gene>
<sequence length="204" mass="22590">MSKPPLLIAEWPLPPSATLGSSVRAKGIEREIRARLPWAASRCVKAEAGHIALRMPQAAAAEFSAASAKILRALHGIEDLPVLPREAEDILTISARERHKWLKDGRLPSIGTRTVKLRGRAKAVTFHVFDPRHIEDVLDRDLPAIWREEDVREAAENRRRAAGKAALTRAGKGKTAVARKAREADTARPRLDGWDAFEDEGLLR</sequence>
<evidence type="ECO:0000313" key="3">
    <source>
        <dbReference type="Proteomes" id="UP001597405"/>
    </source>
</evidence>
<name>A0ABW4U3P7_9HYPH</name>
<proteinExistence type="predicted"/>
<comment type="caution">
    <text evidence="2">The sequence shown here is derived from an EMBL/GenBank/DDBJ whole genome shotgun (WGS) entry which is preliminary data.</text>
</comment>
<evidence type="ECO:0000256" key="1">
    <source>
        <dbReference type="SAM" id="MobiDB-lite"/>
    </source>
</evidence>
<dbReference type="Proteomes" id="UP001597405">
    <property type="component" value="Unassembled WGS sequence"/>
</dbReference>
<feature type="region of interest" description="Disordered" evidence="1">
    <location>
        <begin position="162"/>
        <end position="186"/>
    </location>
</feature>
<keyword evidence="3" id="KW-1185">Reference proteome</keyword>
<protein>
    <submittedName>
        <fullName evidence="2">Uncharacterized protein</fullName>
    </submittedName>
</protein>
<dbReference type="EMBL" id="JBHUGZ010000002">
    <property type="protein sequence ID" value="MFD1981980.1"/>
    <property type="molecule type" value="Genomic_DNA"/>
</dbReference>
<evidence type="ECO:0000313" key="2">
    <source>
        <dbReference type="EMBL" id="MFD1981980.1"/>
    </source>
</evidence>
<reference evidence="3" key="1">
    <citation type="journal article" date="2019" name="Int. J. Syst. Evol. Microbiol.">
        <title>The Global Catalogue of Microorganisms (GCM) 10K type strain sequencing project: providing services to taxonomists for standard genome sequencing and annotation.</title>
        <authorList>
            <consortium name="The Broad Institute Genomics Platform"/>
            <consortium name="The Broad Institute Genome Sequencing Center for Infectious Disease"/>
            <person name="Wu L."/>
            <person name="Ma J."/>
        </authorList>
    </citation>
    <scope>NUCLEOTIDE SEQUENCE [LARGE SCALE GENOMIC DNA]</scope>
    <source>
        <strain evidence="3">CGMCC 1.16225</strain>
    </source>
</reference>
<dbReference type="RefSeq" id="WP_379094177.1">
    <property type="nucleotide sequence ID" value="NZ_JBHUGZ010000002.1"/>
</dbReference>
<organism evidence="2 3">
    <name type="scientific">Mesorhizobium newzealandense</name>
    <dbReference type="NCBI Taxonomy" id="1300302"/>
    <lineage>
        <taxon>Bacteria</taxon>
        <taxon>Pseudomonadati</taxon>
        <taxon>Pseudomonadota</taxon>
        <taxon>Alphaproteobacteria</taxon>
        <taxon>Hyphomicrobiales</taxon>
        <taxon>Phyllobacteriaceae</taxon>
        <taxon>Mesorhizobium</taxon>
    </lineage>
</organism>